<organism evidence="2 3">
    <name type="scientific">Rhipicephalus sanguineus</name>
    <name type="common">Brown dog tick</name>
    <name type="synonym">Ixodes sanguineus</name>
    <dbReference type="NCBI Taxonomy" id="34632"/>
    <lineage>
        <taxon>Eukaryota</taxon>
        <taxon>Metazoa</taxon>
        <taxon>Ecdysozoa</taxon>
        <taxon>Arthropoda</taxon>
        <taxon>Chelicerata</taxon>
        <taxon>Arachnida</taxon>
        <taxon>Acari</taxon>
        <taxon>Parasitiformes</taxon>
        <taxon>Ixodida</taxon>
        <taxon>Ixodoidea</taxon>
        <taxon>Ixodidae</taxon>
        <taxon>Rhipicephalinae</taxon>
        <taxon>Rhipicephalus</taxon>
        <taxon>Rhipicephalus</taxon>
    </lineage>
</organism>
<evidence type="ECO:0000313" key="2">
    <source>
        <dbReference type="EMBL" id="KAH7969955.1"/>
    </source>
</evidence>
<evidence type="ECO:0000256" key="1">
    <source>
        <dbReference type="SAM" id="MobiDB-lite"/>
    </source>
</evidence>
<dbReference type="AlphaFoldDB" id="A0A9D4Q8P1"/>
<gene>
    <name evidence="2" type="ORF">HPB52_023088</name>
</gene>
<reference evidence="2" key="2">
    <citation type="submission" date="2021-09" db="EMBL/GenBank/DDBJ databases">
        <authorList>
            <person name="Jia N."/>
            <person name="Wang J."/>
            <person name="Shi W."/>
            <person name="Du L."/>
            <person name="Sun Y."/>
            <person name="Zhan W."/>
            <person name="Jiang J."/>
            <person name="Wang Q."/>
            <person name="Zhang B."/>
            <person name="Ji P."/>
            <person name="Sakyi L.B."/>
            <person name="Cui X."/>
            <person name="Yuan T."/>
            <person name="Jiang B."/>
            <person name="Yang W."/>
            <person name="Lam T.T.-Y."/>
            <person name="Chang Q."/>
            <person name="Ding S."/>
            <person name="Wang X."/>
            <person name="Zhu J."/>
            <person name="Ruan X."/>
            <person name="Zhao L."/>
            <person name="Wei J."/>
            <person name="Que T."/>
            <person name="Du C."/>
            <person name="Cheng J."/>
            <person name="Dai P."/>
            <person name="Han X."/>
            <person name="Huang E."/>
            <person name="Gao Y."/>
            <person name="Liu J."/>
            <person name="Shao H."/>
            <person name="Ye R."/>
            <person name="Li L."/>
            <person name="Wei W."/>
            <person name="Wang X."/>
            <person name="Wang C."/>
            <person name="Huo Q."/>
            <person name="Li W."/>
            <person name="Guo W."/>
            <person name="Chen H."/>
            <person name="Chen S."/>
            <person name="Zhou L."/>
            <person name="Zhou L."/>
            <person name="Ni X."/>
            <person name="Tian J."/>
            <person name="Zhou Y."/>
            <person name="Sheng Y."/>
            <person name="Liu T."/>
            <person name="Pan Y."/>
            <person name="Xia L."/>
            <person name="Li J."/>
            <person name="Zhao F."/>
            <person name="Cao W."/>
        </authorList>
    </citation>
    <scope>NUCLEOTIDE SEQUENCE</scope>
    <source>
        <strain evidence="2">Rsan-2018</strain>
        <tissue evidence="2">Larvae</tissue>
    </source>
</reference>
<comment type="caution">
    <text evidence="2">The sequence shown here is derived from an EMBL/GenBank/DDBJ whole genome shotgun (WGS) entry which is preliminary data.</text>
</comment>
<accession>A0A9D4Q8P1</accession>
<evidence type="ECO:0000313" key="3">
    <source>
        <dbReference type="Proteomes" id="UP000821837"/>
    </source>
</evidence>
<reference evidence="2" key="1">
    <citation type="journal article" date="2020" name="Cell">
        <title>Large-Scale Comparative Analyses of Tick Genomes Elucidate Their Genetic Diversity and Vector Capacities.</title>
        <authorList>
            <consortium name="Tick Genome and Microbiome Consortium (TIGMIC)"/>
            <person name="Jia N."/>
            <person name="Wang J."/>
            <person name="Shi W."/>
            <person name="Du L."/>
            <person name="Sun Y."/>
            <person name="Zhan W."/>
            <person name="Jiang J.F."/>
            <person name="Wang Q."/>
            <person name="Zhang B."/>
            <person name="Ji P."/>
            <person name="Bell-Sakyi L."/>
            <person name="Cui X.M."/>
            <person name="Yuan T.T."/>
            <person name="Jiang B.G."/>
            <person name="Yang W.F."/>
            <person name="Lam T.T."/>
            <person name="Chang Q.C."/>
            <person name="Ding S.J."/>
            <person name="Wang X.J."/>
            <person name="Zhu J.G."/>
            <person name="Ruan X.D."/>
            <person name="Zhao L."/>
            <person name="Wei J.T."/>
            <person name="Ye R.Z."/>
            <person name="Que T.C."/>
            <person name="Du C.H."/>
            <person name="Zhou Y.H."/>
            <person name="Cheng J.X."/>
            <person name="Dai P.F."/>
            <person name="Guo W.B."/>
            <person name="Han X.H."/>
            <person name="Huang E.J."/>
            <person name="Li L.F."/>
            <person name="Wei W."/>
            <person name="Gao Y.C."/>
            <person name="Liu J.Z."/>
            <person name="Shao H.Z."/>
            <person name="Wang X."/>
            <person name="Wang C.C."/>
            <person name="Yang T.C."/>
            <person name="Huo Q.B."/>
            <person name="Li W."/>
            <person name="Chen H.Y."/>
            <person name="Chen S.E."/>
            <person name="Zhou L.G."/>
            <person name="Ni X.B."/>
            <person name="Tian J.H."/>
            <person name="Sheng Y."/>
            <person name="Liu T."/>
            <person name="Pan Y.S."/>
            <person name="Xia L.Y."/>
            <person name="Li J."/>
            <person name="Zhao F."/>
            <person name="Cao W.C."/>
        </authorList>
    </citation>
    <scope>NUCLEOTIDE SEQUENCE</scope>
    <source>
        <strain evidence="2">Rsan-2018</strain>
    </source>
</reference>
<sequence length="362" mass="40206">MLSFLRIQIEVREEGRPGRTPSAFSRLLPEEDVEPPTAPMGHLPTASALAAESVPVTEEVCPLCSSCQHTIADCNVQLPAEEKRARLRTARCCYRCGLQTTSRVFADVRAASSVVSATDDISLSSVNCHAGSPNPCKRNDSEPRRASHRRARHEHAVSDIGSKRPERNQRRSSPNRTSLDRVRPREVIRSRRVALTLRGQRRDIVVTVEALEVPEVCAVTSPPLSTDILQLLCDKNYDAADNFHPDTWNPQEVSVLLGSDVYWKGTTERERSSASTSALFLHCSTKSVPDCDLSAMWRLDVIGIKAPAQEKSKVPPELEAFEEGIVKLDGRYQVPADVKGSRNTCRQRHSMVAERRLQAPIK</sequence>
<dbReference type="Proteomes" id="UP000821837">
    <property type="component" value="Unassembled WGS sequence"/>
</dbReference>
<dbReference type="EMBL" id="JABSTV010001248">
    <property type="protein sequence ID" value="KAH7969955.1"/>
    <property type="molecule type" value="Genomic_DNA"/>
</dbReference>
<feature type="region of interest" description="Disordered" evidence="1">
    <location>
        <begin position="131"/>
        <end position="183"/>
    </location>
</feature>
<protein>
    <submittedName>
        <fullName evidence="2">Uncharacterized protein</fullName>
    </submittedName>
</protein>
<dbReference type="VEuPathDB" id="VectorBase:RSAN_043033"/>
<keyword evidence="3" id="KW-1185">Reference proteome</keyword>
<name>A0A9D4Q8P1_RHISA</name>
<feature type="compositionally biased region" description="Basic and acidic residues" evidence="1">
    <location>
        <begin position="154"/>
        <end position="169"/>
    </location>
</feature>
<proteinExistence type="predicted"/>